<evidence type="ECO:0000256" key="5">
    <source>
        <dbReference type="ARBA" id="ARBA00023242"/>
    </source>
</evidence>
<keyword evidence="5" id="KW-0539">Nucleus</keyword>
<feature type="region of interest" description="Disordered" evidence="8">
    <location>
        <begin position="61"/>
        <end position="104"/>
    </location>
</feature>
<dbReference type="GO" id="GO:0009739">
    <property type="term" value="P:response to gibberellin"/>
    <property type="evidence" value="ECO:0007669"/>
    <property type="project" value="UniProtKB-ARBA"/>
</dbReference>
<evidence type="ECO:0000256" key="3">
    <source>
        <dbReference type="ARBA" id="ARBA00023125"/>
    </source>
</evidence>
<evidence type="ECO:0000256" key="4">
    <source>
        <dbReference type="ARBA" id="ARBA00023163"/>
    </source>
</evidence>
<dbReference type="PROSITE" id="PS51294">
    <property type="entry name" value="HTH_MYB"/>
    <property type="match status" value="1"/>
</dbReference>
<dbReference type="Proteomes" id="UP001418222">
    <property type="component" value="Unassembled WGS sequence"/>
</dbReference>
<dbReference type="GO" id="GO:0003677">
    <property type="term" value="F:DNA binding"/>
    <property type="evidence" value="ECO:0007669"/>
    <property type="project" value="UniProtKB-KW"/>
</dbReference>
<organism evidence="10 11">
    <name type="scientific">Platanthera zijinensis</name>
    <dbReference type="NCBI Taxonomy" id="2320716"/>
    <lineage>
        <taxon>Eukaryota</taxon>
        <taxon>Viridiplantae</taxon>
        <taxon>Streptophyta</taxon>
        <taxon>Embryophyta</taxon>
        <taxon>Tracheophyta</taxon>
        <taxon>Spermatophyta</taxon>
        <taxon>Magnoliopsida</taxon>
        <taxon>Liliopsida</taxon>
        <taxon>Asparagales</taxon>
        <taxon>Orchidaceae</taxon>
        <taxon>Orchidoideae</taxon>
        <taxon>Orchideae</taxon>
        <taxon>Orchidinae</taxon>
        <taxon>Platanthera</taxon>
    </lineage>
</organism>
<evidence type="ECO:0000256" key="8">
    <source>
        <dbReference type="SAM" id="MobiDB-lite"/>
    </source>
</evidence>
<proteinExistence type="predicted"/>
<dbReference type="FunFam" id="1.10.10.60:FF:000154">
    <property type="entry name" value="Transcription factor SRM1"/>
    <property type="match status" value="1"/>
</dbReference>
<evidence type="ECO:0000256" key="1">
    <source>
        <dbReference type="ARBA" id="ARBA00004123"/>
    </source>
</evidence>
<dbReference type="CDD" id="cd00167">
    <property type="entry name" value="SANT"/>
    <property type="match status" value="2"/>
</dbReference>
<dbReference type="Pfam" id="PF00249">
    <property type="entry name" value="Myb_DNA-binding"/>
    <property type="match status" value="1"/>
</dbReference>
<dbReference type="FunFam" id="1.10.10.60:FF:000009">
    <property type="entry name" value="transcription factor MYB1R1"/>
    <property type="match status" value="1"/>
</dbReference>
<dbReference type="PANTHER" id="PTHR44042:SF67">
    <property type="entry name" value="MYB-LIKE PROTEIN I"/>
    <property type="match status" value="1"/>
</dbReference>
<dbReference type="InterPro" id="IPR017930">
    <property type="entry name" value="Myb_dom"/>
</dbReference>
<dbReference type="InterPro" id="IPR009057">
    <property type="entry name" value="Homeodomain-like_sf"/>
</dbReference>
<keyword evidence="2" id="KW-0805">Transcription regulation</keyword>
<dbReference type="GO" id="GO:0005634">
    <property type="term" value="C:nucleus"/>
    <property type="evidence" value="ECO:0007669"/>
    <property type="project" value="UniProtKB-SubCell"/>
</dbReference>
<evidence type="ECO:0000259" key="9">
    <source>
        <dbReference type="PROSITE" id="PS51294"/>
    </source>
</evidence>
<dbReference type="Gene3D" id="1.10.10.60">
    <property type="entry name" value="Homeodomain-like"/>
    <property type="match status" value="2"/>
</dbReference>
<evidence type="ECO:0000313" key="11">
    <source>
        <dbReference type="Proteomes" id="UP001418222"/>
    </source>
</evidence>
<feature type="domain" description="HTH myb-type" evidence="9">
    <location>
        <begin position="218"/>
        <end position="263"/>
    </location>
</feature>
<dbReference type="SMART" id="SM00717">
    <property type="entry name" value="SANT"/>
    <property type="match status" value="2"/>
</dbReference>
<comment type="subcellular location">
    <subcellularLocation>
        <location evidence="1">Nucleus</location>
    </subcellularLocation>
</comment>
<feature type="compositionally biased region" description="Low complexity" evidence="8">
    <location>
        <begin position="69"/>
        <end position="78"/>
    </location>
</feature>
<dbReference type="InterPro" id="IPR006447">
    <property type="entry name" value="Myb_dom_plants"/>
</dbReference>
<dbReference type="SUPFAM" id="SSF46689">
    <property type="entry name" value="Homeodomain-like"/>
    <property type="match status" value="2"/>
</dbReference>
<evidence type="ECO:0000256" key="6">
    <source>
        <dbReference type="ARBA" id="ARBA00068153"/>
    </source>
</evidence>
<dbReference type="GO" id="GO:0009744">
    <property type="term" value="P:response to sucrose"/>
    <property type="evidence" value="ECO:0007669"/>
    <property type="project" value="UniProtKB-ARBA"/>
</dbReference>
<evidence type="ECO:0000256" key="7">
    <source>
        <dbReference type="ARBA" id="ARBA00076145"/>
    </source>
</evidence>
<dbReference type="InterPro" id="IPR001005">
    <property type="entry name" value="SANT/Myb"/>
</dbReference>
<keyword evidence="11" id="KW-1185">Reference proteome</keyword>
<gene>
    <name evidence="10" type="primary">DIVARICATA</name>
    <name evidence="10" type="ORF">KSP39_PZI015061</name>
</gene>
<comment type="caution">
    <text evidence="10">The sequence shown here is derived from an EMBL/GenBank/DDBJ whole genome shotgun (WGS) entry which is preliminary data.</text>
</comment>
<sequence length="376" mass="40976">MVAESWTWDEEKAFEDAVAVHWDTGADWLEKVAGAVTGKTLEDVKNHYQILVDDVASIESGRVPPPNYVSPSSSSSVNTEDPVDCGGNRKKGGHSHGDSVQIGTGCRSDLERRKGIAWTEEEHRCETKLYFMPICYETKLDALMRHDHALLGLEDDEIGLADFEASKLNDELPPLEFRHSIQLQGLEIHLCSTNMVFIDSNVENCNSPPKLTRKRIFDENRLFLLGLEKYGKGDWRSISRKFVISRTPTQVASHAQKYFIRLNSMNKDRRRSSIHDITRVSSCDVAAPHGPISGLGVGPAKASKQPSHIPAAPGIGLYGAAIGQPVAGPPGQAVGTPVAGPPLGYGVQPLLAPGLVVASAHIRPMAYMIPNSSSQR</sequence>
<protein>
    <recommendedName>
        <fullName evidence="6">Transcription factor MYBS1</fullName>
    </recommendedName>
    <alternativeName>
        <fullName evidence="7">Myb-related protein S1</fullName>
    </alternativeName>
</protein>
<dbReference type="PANTHER" id="PTHR44042">
    <property type="entry name" value="DUPLICATED HOMEODOMAIN-LIKE SUPERFAMILY PROTEIN-RELATED"/>
    <property type="match status" value="1"/>
</dbReference>
<evidence type="ECO:0000256" key="2">
    <source>
        <dbReference type="ARBA" id="ARBA00023015"/>
    </source>
</evidence>
<dbReference type="NCBIfam" id="TIGR01557">
    <property type="entry name" value="myb_SHAQKYF"/>
    <property type="match status" value="1"/>
</dbReference>
<keyword evidence="3" id="KW-0238">DNA-binding</keyword>
<accession>A0AAP0BA83</accession>
<dbReference type="AlphaFoldDB" id="A0AAP0BA83"/>
<evidence type="ECO:0000313" key="10">
    <source>
        <dbReference type="EMBL" id="KAK8934395.1"/>
    </source>
</evidence>
<dbReference type="EMBL" id="JBBWWQ010000012">
    <property type="protein sequence ID" value="KAK8934395.1"/>
    <property type="molecule type" value="Genomic_DNA"/>
</dbReference>
<keyword evidence="4" id="KW-0804">Transcription</keyword>
<name>A0AAP0BA83_9ASPA</name>
<reference evidence="10 11" key="1">
    <citation type="journal article" date="2022" name="Nat. Plants">
        <title>Genomes of leafy and leafless Platanthera orchids illuminate the evolution of mycoheterotrophy.</title>
        <authorList>
            <person name="Li M.H."/>
            <person name="Liu K.W."/>
            <person name="Li Z."/>
            <person name="Lu H.C."/>
            <person name="Ye Q.L."/>
            <person name="Zhang D."/>
            <person name="Wang J.Y."/>
            <person name="Li Y.F."/>
            <person name="Zhong Z.M."/>
            <person name="Liu X."/>
            <person name="Yu X."/>
            <person name="Liu D.K."/>
            <person name="Tu X.D."/>
            <person name="Liu B."/>
            <person name="Hao Y."/>
            <person name="Liao X.Y."/>
            <person name="Jiang Y.T."/>
            <person name="Sun W.H."/>
            <person name="Chen J."/>
            <person name="Chen Y.Q."/>
            <person name="Ai Y."/>
            <person name="Zhai J.W."/>
            <person name="Wu S.S."/>
            <person name="Zhou Z."/>
            <person name="Hsiao Y.Y."/>
            <person name="Wu W.L."/>
            <person name="Chen Y.Y."/>
            <person name="Lin Y.F."/>
            <person name="Hsu J.L."/>
            <person name="Li C.Y."/>
            <person name="Wang Z.W."/>
            <person name="Zhao X."/>
            <person name="Zhong W.Y."/>
            <person name="Ma X.K."/>
            <person name="Ma L."/>
            <person name="Huang J."/>
            <person name="Chen G.Z."/>
            <person name="Huang M.Z."/>
            <person name="Huang L."/>
            <person name="Peng D.H."/>
            <person name="Luo Y.B."/>
            <person name="Zou S.Q."/>
            <person name="Chen S.P."/>
            <person name="Lan S."/>
            <person name="Tsai W.C."/>
            <person name="Van de Peer Y."/>
            <person name="Liu Z.J."/>
        </authorList>
    </citation>
    <scope>NUCLEOTIDE SEQUENCE [LARGE SCALE GENOMIC DNA]</scope>
    <source>
        <strain evidence="10">Lor287</strain>
    </source>
</reference>